<dbReference type="Proteomes" id="UP000294419">
    <property type="component" value="Chromosome"/>
</dbReference>
<dbReference type="PANTHER" id="PTHR45947:SF3">
    <property type="entry name" value="SULFOQUINOVOSYL TRANSFERASE SQD2"/>
    <property type="match status" value="1"/>
</dbReference>
<gene>
    <name evidence="3" type="ORF">NBC122_01353</name>
</gene>
<sequence length="396" mass="45730">MSSLQHVLILTREYYHPKLQRVGGTGVFNSVLAKELVKNGIKVSVFAVNKNTVSFDDQGVEVYSIKGIFERNFLLEFLRSVTGKIGFLKPLHFKIYEHEKKAIQKQLNNWIRTNNYKINLIETHDFEGMALCIDERIPYVIRCHGSWTVLEKYFNYKNVSQGRTHCEKLAFEKSRNNIVISNFSKRINERFFNIKNARLIYNGIDTDFFKPNATNSILAKSIFYLGNVSSEKGAELAIGSFLKVKKSFPESTLHFIGKVNLSDLYIQENIMKNNIQESVFFYGEKKKEEIVELISRAEIVYFPSKGENFSLSLLEVMAMGKPVICSDIDSFREIIVNNENGLIASGVSEFYMHTKKLFNDSELRTRLSENARETVVKQFDLKKMIQATISYYKEII</sequence>
<evidence type="ECO:0000313" key="4">
    <source>
        <dbReference type="Proteomes" id="UP000294419"/>
    </source>
</evidence>
<dbReference type="RefSeq" id="WP_133439636.1">
    <property type="nucleotide sequence ID" value="NZ_CP037954.1"/>
</dbReference>
<dbReference type="AlphaFoldDB" id="A0A4P6ZEY6"/>
<keyword evidence="3" id="KW-0808">Transferase</keyword>
<dbReference type="InterPro" id="IPR001296">
    <property type="entry name" value="Glyco_trans_1"/>
</dbReference>
<dbReference type="EMBL" id="CP037954">
    <property type="protein sequence ID" value="QBO58180.1"/>
    <property type="molecule type" value="Genomic_DNA"/>
</dbReference>
<organism evidence="3 4">
    <name type="scientific">Chryseobacterium salivictor</name>
    <dbReference type="NCBI Taxonomy" id="2547600"/>
    <lineage>
        <taxon>Bacteria</taxon>
        <taxon>Pseudomonadati</taxon>
        <taxon>Bacteroidota</taxon>
        <taxon>Flavobacteriia</taxon>
        <taxon>Flavobacteriales</taxon>
        <taxon>Weeksellaceae</taxon>
        <taxon>Chryseobacterium group</taxon>
        <taxon>Chryseobacterium</taxon>
    </lineage>
</organism>
<proteinExistence type="predicted"/>
<dbReference type="KEGG" id="csal:NBC122_01353"/>
<evidence type="ECO:0000313" key="3">
    <source>
        <dbReference type="EMBL" id="QBO58180.1"/>
    </source>
</evidence>
<dbReference type="CDD" id="cd03801">
    <property type="entry name" value="GT4_PimA-like"/>
    <property type="match status" value="1"/>
</dbReference>
<dbReference type="Pfam" id="PF00534">
    <property type="entry name" value="Glycos_transf_1"/>
    <property type="match status" value="1"/>
</dbReference>
<dbReference type="InterPro" id="IPR028098">
    <property type="entry name" value="Glyco_trans_4-like_N"/>
</dbReference>
<dbReference type="Gene3D" id="3.40.50.2000">
    <property type="entry name" value="Glycogen Phosphorylase B"/>
    <property type="match status" value="2"/>
</dbReference>
<evidence type="ECO:0000259" key="1">
    <source>
        <dbReference type="Pfam" id="PF00534"/>
    </source>
</evidence>
<feature type="domain" description="Glycosyltransferase subfamily 4-like N-terminal" evidence="2">
    <location>
        <begin position="22"/>
        <end position="207"/>
    </location>
</feature>
<accession>A0A4P6ZEY6</accession>
<dbReference type="Pfam" id="PF13439">
    <property type="entry name" value="Glyco_transf_4"/>
    <property type="match status" value="1"/>
</dbReference>
<dbReference type="PANTHER" id="PTHR45947">
    <property type="entry name" value="SULFOQUINOVOSYL TRANSFERASE SQD2"/>
    <property type="match status" value="1"/>
</dbReference>
<keyword evidence="3" id="KW-0328">Glycosyltransferase</keyword>
<dbReference type="InterPro" id="IPR050194">
    <property type="entry name" value="Glycosyltransferase_grp1"/>
</dbReference>
<dbReference type="EC" id="2.4.1.11" evidence="3"/>
<name>A0A4P6ZEY6_9FLAO</name>
<dbReference type="SUPFAM" id="SSF53756">
    <property type="entry name" value="UDP-Glycosyltransferase/glycogen phosphorylase"/>
    <property type="match status" value="1"/>
</dbReference>
<protein>
    <submittedName>
        <fullName evidence="3">Glycogen synthase</fullName>
        <ecNumber evidence="3">2.4.1.11</ecNumber>
    </submittedName>
</protein>
<dbReference type="GO" id="GO:0004373">
    <property type="term" value="F:alpha-1,4-glucan glucosyltransferase (UDP-glucose donor) activity"/>
    <property type="evidence" value="ECO:0007669"/>
    <property type="project" value="UniProtKB-EC"/>
</dbReference>
<evidence type="ECO:0000259" key="2">
    <source>
        <dbReference type="Pfam" id="PF13439"/>
    </source>
</evidence>
<keyword evidence="4" id="KW-1185">Reference proteome</keyword>
<feature type="domain" description="Glycosyl transferase family 1" evidence="1">
    <location>
        <begin position="221"/>
        <end position="373"/>
    </location>
</feature>
<dbReference type="OrthoDB" id="502646at2"/>
<reference evidence="3 4" key="1">
    <citation type="submission" date="2019-03" db="EMBL/GenBank/DDBJ databases">
        <authorList>
            <person name="Kim H."/>
            <person name="Yu S.-M."/>
        </authorList>
    </citation>
    <scope>NUCLEOTIDE SEQUENCE [LARGE SCALE GENOMIC DNA]</scope>
    <source>
        <strain evidence="3 4">NBC122</strain>
    </source>
</reference>